<dbReference type="RefSeq" id="WP_149390165.1">
    <property type="nucleotide sequence ID" value="NZ_SMRS01000002.1"/>
</dbReference>
<dbReference type="GO" id="GO:0032506">
    <property type="term" value="P:cytokinetic process"/>
    <property type="evidence" value="ECO:0007669"/>
    <property type="project" value="TreeGrafter"/>
</dbReference>
<organism evidence="2 3">
    <name type="scientific">Nitrincola tapanii</name>
    <dbReference type="NCBI Taxonomy" id="1708751"/>
    <lineage>
        <taxon>Bacteria</taxon>
        <taxon>Pseudomonadati</taxon>
        <taxon>Pseudomonadota</taxon>
        <taxon>Gammaproteobacteria</taxon>
        <taxon>Oceanospirillales</taxon>
        <taxon>Oceanospirillaceae</taxon>
        <taxon>Nitrincola</taxon>
    </lineage>
</organism>
<comment type="caution">
    <text evidence="2">The sequence shown here is derived from an EMBL/GenBank/DDBJ whole genome shotgun (WGS) entry which is preliminary data.</text>
</comment>
<evidence type="ECO:0000259" key="1">
    <source>
        <dbReference type="PROSITE" id="PS51724"/>
    </source>
</evidence>
<feature type="domain" description="SPOR" evidence="1">
    <location>
        <begin position="139"/>
        <end position="214"/>
    </location>
</feature>
<dbReference type="Pfam" id="PF05036">
    <property type="entry name" value="SPOR"/>
    <property type="match status" value="1"/>
</dbReference>
<name>A0A5A9W8Q4_9GAMM</name>
<dbReference type="GO" id="GO:0030428">
    <property type="term" value="C:cell septum"/>
    <property type="evidence" value="ECO:0007669"/>
    <property type="project" value="TreeGrafter"/>
</dbReference>
<dbReference type="GO" id="GO:0032153">
    <property type="term" value="C:cell division site"/>
    <property type="evidence" value="ECO:0007669"/>
    <property type="project" value="TreeGrafter"/>
</dbReference>
<evidence type="ECO:0000313" key="3">
    <source>
        <dbReference type="Proteomes" id="UP000325302"/>
    </source>
</evidence>
<dbReference type="PANTHER" id="PTHR38687:SF1">
    <property type="entry name" value="CELL DIVISION PROTEIN DEDD"/>
    <property type="match status" value="1"/>
</dbReference>
<accession>A0A5A9W8Q4</accession>
<dbReference type="EMBL" id="SMRS01000002">
    <property type="protein sequence ID" value="KAA0875861.1"/>
    <property type="molecule type" value="Genomic_DNA"/>
</dbReference>
<dbReference type="Gene3D" id="3.30.70.1070">
    <property type="entry name" value="Sporulation related repeat"/>
    <property type="match status" value="1"/>
</dbReference>
<gene>
    <name evidence="2" type="ORF">E1H14_04025</name>
</gene>
<dbReference type="InterPro" id="IPR036680">
    <property type="entry name" value="SPOR-like_sf"/>
</dbReference>
<dbReference type="InterPro" id="IPR007730">
    <property type="entry name" value="SPOR-like_dom"/>
</dbReference>
<dbReference type="AlphaFoldDB" id="A0A5A9W8Q4"/>
<dbReference type="GO" id="GO:0042834">
    <property type="term" value="F:peptidoglycan binding"/>
    <property type="evidence" value="ECO:0007669"/>
    <property type="project" value="InterPro"/>
</dbReference>
<dbReference type="SUPFAM" id="SSF110997">
    <property type="entry name" value="Sporulation related repeat"/>
    <property type="match status" value="1"/>
</dbReference>
<dbReference type="OrthoDB" id="7069135at2"/>
<reference evidence="2 3" key="1">
    <citation type="submission" date="2019-03" db="EMBL/GenBank/DDBJ databases">
        <title>Nitrincola sp. nov. isolated from an Indian soda lake.</title>
        <authorList>
            <person name="Joshi A."/>
            <person name="Thite S.V."/>
            <person name="Joseph N."/>
            <person name="Dhotre D."/>
            <person name="Moorthy M."/>
            <person name="Shouche Y.S."/>
        </authorList>
    </citation>
    <scope>NUCLEOTIDE SEQUENCE [LARGE SCALE GENOMIC DNA]</scope>
    <source>
        <strain evidence="2 3">MEB193</strain>
    </source>
</reference>
<evidence type="ECO:0000313" key="2">
    <source>
        <dbReference type="EMBL" id="KAA0875861.1"/>
    </source>
</evidence>
<keyword evidence="3" id="KW-1185">Reference proteome</keyword>
<dbReference type="InterPro" id="IPR052521">
    <property type="entry name" value="Cell_div_SPOR-domain"/>
</dbReference>
<dbReference type="Proteomes" id="UP000325302">
    <property type="component" value="Unassembled WGS sequence"/>
</dbReference>
<proteinExistence type="predicted"/>
<dbReference type="PROSITE" id="PS51724">
    <property type="entry name" value="SPOR"/>
    <property type="match status" value="1"/>
</dbReference>
<dbReference type="PANTHER" id="PTHR38687">
    <property type="entry name" value="CELL DIVISION PROTEIN DEDD-RELATED"/>
    <property type="match status" value="1"/>
</dbReference>
<sequence length="217" mass="23143">MSSKTTQRWTGALVLLLILALLFPFVFDGAGYHERKEAQPLVSVPSAPAAREPMVMPERRALPSLPAPAAPLVNEAVIASGEAPVEVAPVASAPTPVAPSTAAVAAPVAAAPVAPVPVAPRPAADTQARASVEPQLDADQLPAAWALQLASFRQEANARELRTRLINSGYRVYIRHGDDVVRVFVGPEMDRSRLESLKGRLKDEYGLEGMIVRFTTQ</sequence>
<protein>
    <submittedName>
        <fullName evidence="2">SPOR domain-containing protein</fullName>
    </submittedName>
</protein>